<accession>A0A250F7G6</accession>
<sequence length="97" mass="10875">MKTILQNPQTNATVQVGMINEFRPNCYMNTTKPAPKPAVVPPKPIYKPRPEEGVSTQDSYNEQVKKSKDWIWLAIAAVIGGGITYYATRKKPKKVNV</sequence>
<name>A0A250F7G6_9FLAO</name>
<dbReference type="RefSeq" id="WP_095913015.1">
    <property type="nucleotide sequence ID" value="NZ_CP022384.1"/>
</dbReference>
<keyword evidence="2" id="KW-0812">Transmembrane</keyword>
<keyword evidence="2" id="KW-1133">Transmembrane helix</keyword>
<feature type="region of interest" description="Disordered" evidence="1">
    <location>
        <begin position="30"/>
        <end position="60"/>
    </location>
</feature>
<dbReference type="AlphaFoldDB" id="A0A250F7G6"/>
<evidence type="ECO:0000313" key="4">
    <source>
        <dbReference type="Proteomes" id="UP000217276"/>
    </source>
</evidence>
<protein>
    <submittedName>
        <fullName evidence="3">Uncharacterized protein</fullName>
    </submittedName>
</protein>
<keyword evidence="2" id="KW-0472">Membrane</keyword>
<dbReference type="KEGG" id="clk:CGC53_01350"/>
<gene>
    <name evidence="3" type="ORF">CGC53_01350</name>
</gene>
<reference evidence="4" key="1">
    <citation type="submission" date="2017-06" db="EMBL/GenBank/DDBJ databases">
        <title>Capnocytophaga spp. assemblies.</title>
        <authorList>
            <person name="Gulvik C.A."/>
        </authorList>
    </citation>
    <scope>NUCLEOTIDE SEQUENCE [LARGE SCALE GENOMIC DNA]</scope>
    <source>
        <strain evidence="4">H6253</strain>
    </source>
</reference>
<proteinExistence type="predicted"/>
<dbReference type="EMBL" id="CP022384">
    <property type="protein sequence ID" value="ATA81094.1"/>
    <property type="molecule type" value="Genomic_DNA"/>
</dbReference>
<keyword evidence="4" id="KW-1185">Reference proteome</keyword>
<evidence type="ECO:0000313" key="3">
    <source>
        <dbReference type="EMBL" id="ATA81094.1"/>
    </source>
</evidence>
<evidence type="ECO:0000256" key="2">
    <source>
        <dbReference type="SAM" id="Phobius"/>
    </source>
</evidence>
<organism evidence="3 4">
    <name type="scientific">Capnocytophaga leadbetteri</name>
    <dbReference type="NCBI Taxonomy" id="327575"/>
    <lineage>
        <taxon>Bacteria</taxon>
        <taxon>Pseudomonadati</taxon>
        <taxon>Bacteroidota</taxon>
        <taxon>Flavobacteriia</taxon>
        <taxon>Flavobacteriales</taxon>
        <taxon>Flavobacteriaceae</taxon>
        <taxon>Capnocytophaga</taxon>
    </lineage>
</organism>
<feature type="compositionally biased region" description="Pro residues" evidence="1">
    <location>
        <begin position="34"/>
        <end position="47"/>
    </location>
</feature>
<dbReference type="Proteomes" id="UP000217276">
    <property type="component" value="Chromosome"/>
</dbReference>
<feature type="transmembrane region" description="Helical" evidence="2">
    <location>
        <begin position="70"/>
        <end position="88"/>
    </location>
</feature>
<evidence type="ECO:0000256" key="1">
    <source>
        <dbReference type="SAM" id="MobiDB-lite"/>
    </source>
</evidence>